<proteinExistence type="predicted"/>
<dbReference type="RefSeq" id="XP_070915495.1">
    <property type="nucleotide sequence ID" value="XM_071059394.1"/>
</dbReference>
<feature type="compositionally biased region" description="Basic and acidic residues" evidence="1">
    <location>
        <begin position="35"/>
        <end position="46"/>
    </location>
</feature>
<feature type="transmembrane region" description="Helical" evidence="2">
    <location>
        <begin position="326"/>
        <end position="349"/>
    </location>
</feature>
<feature type="compositionally biased region" description="Polar residues" evidence="1">
    <location>
        <begin position="1"/>
        <end position="28"/>
    </location>
</feature>
<keyword evidence="2" id="KW-1133">Transmembrane helix</keyword>
<sequence>MEHQSTQEAAQANGTSYDLRSRTRSPSPELSDDIDGTRHTCPERVTGRVSRLPSHLRSGYASHLRSSSRTSWDGKTPALTTPAARTRSPSPVRDSHQARPRSAISLPDHTLSRPTILSDRWSYDRERMPSPPPPPHGSGPSTPMSQEFGFPSSRPASTFIESQPPSRPHSAILDGLVDASFSYTASTPTLRVIPPPSDGPADSAYAFQHPDSLDQENRQRLRQDNDAYHILTSAELEMLSHPPPTSPPPSPRTGPDEEPLKGGARTREQQEQQQQQQQRQKSDHRRRSRSRFGNHGASDRESEADVRPGCLGLCELATAKRMVGTFGAWLMGTLIPITFGLVTGCIAAATGCR</sequence>
<evidence type="ECO:0000313" key="4">
    <source>
        <dbReference type="Proteomes" id="UP001628179"/>
    </source>
</evidence>
<feature type="compositionally biased region" description="Low complexity" evidence="1">
    <location>
        <begin position="76"/>
        <end position="87"/>
    </location>
</feature>
<protein>
    <submittedName>
        <fullName evidence="3">Uncharacterized protein</fullName>
    </submittedName>
</protein>
<feature type="compositionally biased region" description="Basic and acidic residues" evidence="1">
    <location>
        <begin position="254"/>
        <end position="270"/>
    </location>
</feature>
<evidence type="ECO:0000256" key="2">
    <source>
        <dbReference type="SAM" id="Phobius"/>
    </source>
</evidence>
<evidence type="ECO:0000256" key="1">
    <source>
        <dbReference type="SAM" id="MobiDB-lite"/>
    </source>
</evidence>
<feature type="region of interest" description="Disordered" evidence="1">
    <location>
        <begin position="188"/>
        <end position="207"/>
    </location>
</feature>
<organism evidence="3 4">
    <name type="scientific">Madurella fahalii</name>
    <dbReference type="NCBI Taxonomy" id="1157608"/>
    <lineage>
        <taxon>Eukaryota</taxon>
        <taxon>Fungi</taxon>
        <taxon>Dikarya</taxon>
        <taxon>Ascomycota</taxon>
        <taxon>Pezizomycotina</taxon>
        <taxon>Sordariomycetes</taxon>
        <taxon>Sordariomycetidae</taxon>
        <taxon>Sordariales</taxon>
        <taxon>Sordariales incertae sedis</taxon>
        <taxon>Madurella</taxon>
    </lineage>
</organism>
<accession>A0ABQ0G7N5</accession>
<keyword evidence="2" id="KW-0472">Membrane</keyword>
<keyword evidence="2" id="KW-0812">Transmembrane</keyword>
<keyword evidence="4" id="KW-1185">Reference proteome</keyword>
<feature type="region of interest" description="Disordered" evidence="1">
    <location>
        <begin position="1"/>
        <end position="171"/>
    </location>
</feature>
<name>A0ABQ0G7N5_9PEZI</name>
<dbReference type="GeneID" id="98174717"/>
<feature type="region of interest" description="Disordered" evidence="1">
    <location>
        <begin position="235"/>
        <end position="305"/>
    </location>
</feature>
<feature type="compositionally biased region" description="Polar residues" evidence="1">
    <location>
        <begin position="64"/>
        <end position="73"/>
    </location>
</feature>
<gene>
    <name evidence="3" type="ORF">MFIFM68171_03974</name>
</gene>
<dbReference type="Proteomes" id="UP001628179">
    <property type="component" value="Unassembled WGS sequence"/>
</dbReference>
<feature type="compositionally biased region" description="Basic residues" evidence="1">
    <location>
        <begin position="282"/>
        <end position="292"/>
    </location>
</feature>
<dbReference type="EMBL" id="BAAFSV010000002">
    <property type="protein sequence ID" value="GAB1313764.1"/>
    <property type="molecule type" value="Genomic_DNA"/>
</dbReference>
<reference evidence="3 4" key="1">
    <citation type="submission" date="2024-09" db="EMBL/GenBank/DDBJ databases">
        <title>Itraconazole resistance in Madurella fahalii resulting from another homologue of gene encoding cytochrome P450 14-alpha sterol demethylase (CYP51).</title>
        <authorList>
            <person name="Yoshioka I."/>
            <person name="Fahal A.H."/>
            <person name="Kaneko S."/>
            <person name="Yaguchi T."/>
        </authorList>
    </citation>
    <scope>NUCLEOTIDE SEQUENCE [LARGE SCALE GENOMIC DNA]</scope>
    <source>
        <strain evidence="3 4">IFM 68171</strain>
    </source>
</reference>
<feature type="compositionally biased region" description="Polar residues" evidence="1">
    <location>
        <begin position="154"/>
        <end position="164"/>
    </location>
</feature>
<comment type="caution">
    <text evidence="3">The sequence shown here is derived from an EMBL/GenBank/DDBJ whole genome shotgun (WGS) entry which is preliminary data.</text>
</comment>
<evidence type="ECO:0000313" key="3">
    <source>
        <dbReference type="EMBL" id="GAB1313764.1"/>
    </source>
</evidence>
<feature type="compositionally biased region" description="Pro residues" evidence="1">
    <location>
        <begin position="241"/>
        <end position="252"/>
    </location>
</feature>